<reference evidence="1 2" key="1">
    <citation type="journal article" date="2016" name="Nat. Commun.">
        <title>Thousands of microbial genomes shed light on interconnected biogeochemical processes in an aquifer system.</title>
        <authorList>
            <person name="Anantharaman K."/>
            <person name="Brown C.T."/>
            <person name="Hug L.A."/>
            <person name="Sharon I."/>
            <person name="Castelle C.J."/>
            <person name="Probst A.J."/>
            <person name="Thomas B.C."/>
            <person name="Singh A."/>
            <person name="Wilkins M.J."/>
            <person name="Karaoz U."/>
            <person name="Brodie E.L."/>
            <person name="Williams K.H."/>
            <person name="Hubbard S.S."/>
            <person name="Banfield J.F."/>
        </authorList>
    </citation>
    <scope>NUCLEOTIDE SEQUENCE [LARGE SCALE GENOMIC DNA]</scope>
</reference>
<dbReference type="InterPro" id="IPR022148">
    <property type="entry name" value="CopG_antitoxin"/>
</dbReference>
<dbReference type="Pfam" id="PF12441">
    <property type="entry name" value="CopG_antitoxin"/>
    <property type="match status" value="1"/>
</dbReference>
<proteinExistence type="predicted"/>
<gene>
    <name evidence="1" type="ORF">A3B10_00075</name>
</gene>
<dbReference type="EMBL" id="MFFB01000013">
    <property type="protein sequence ID" value="OGE94545.1"/>
    <property type="molecule type" value="Genomic_DNA"/>
</dbReference>
<accession>A0A1F5PXA5</accession>
<dbReference type="Proteomes" id="UP000177281">
    <property type="component" value="Unassembled WGS sequence"/>
</dbReference>
<evidence type="ECO:0000313" key="1">
    <source>
        <dbReference type="EMBL" id="OGE94545.1"/>
    </source>
</evidence>
<dbReference type="AlphaFoldDB" id="A0A1F5PXA5"/>
<comment type="caution">
    <text evidence="1">The sequence shown here is derived from an EMBL/GenBank/DDBJ whole genome shotgun (WGS) entry which is preliminary data.</text>
</comment>
<sequence>MKKKLVLPKFKNEDEEREFWDKIDLADYLEPGDFIRVRFPNLKPTSRSISIRIPEYIINQVKIEANKIDIPYQALMKQYIAKGVLKK</sequence>
<evidence type="ECO:0000313" key="2">
    <source>
        <dbReference type="Proteomes" id="UP000177281"/>
    </source>
</evidence>
<protein>
    <submittedName>
        <fullName evidence="1">Uncharacterized protein</fullName>
    </submittedName>
</protein>
<organism evidence="1 2">
    <name type="scientific">Candidatus Doudnabacteria bacterium RIFCSPLOWO2_01_FULL_44_21</name>
    <dbReference type="NCBI Taxonomy" id="1817841"/>
    <lineage>
        <taxon>Bacteria</taxon>
        <taxon>Candidatus Doudnaibacteriota</taxon>
    </lineage>
</organism>
<name>A0A1F5PXA5_9BACT</name>